<keyword evidence="7" id="KW-0539">Nucleus</keyword>
<evidence type="ECO:0000256" key="8">
    <source>
        <dbReference type="SAM" id="MobiDB-lite"/>
    </source>
</evidence>
<evidence type="ECO:0000256" key="5">
    <source>
        <dbReference type="ARBA" id="ARBA00022728"/>
    </source>
</evidence>
<comment type="caution">
    <text evidence="9">The sequence shown here is derived from an EMBL/GenBank/DDBJ whole genome shotgun (WGS) entry which is preliminary data.</text>
</comment>
<dbReference type="AlphaFoldDB" id="A0A267DXD1"/>
<dbReference type="GO" id="GO:0006397">
    <property type="term" value="P:mRNA processing"/>
    <property type="evidence" value="ECO:0007669"/>
    <property type="project" value="UniProtKB-KW"/>
</dbReference>
<keyword evidence="10" id="KW-1185">Reference proteome</keyword>
<dbReference type="GO" id="GO:0008380">
    <property type="term" value="P:RNA splicing"/>
    <property type="evidence" value="ECO:0007669"/>
    <property type="project" value="UniProtKB-KW"/>
</dbReference>
<dbReference type="OrthoDB" id="205794at2759"/>
<feature type="non-terminal residue" evidence="9">
    <location>
        <position position="1"/>
    </location>
</feature>
<evidence type="ECO:0000313" key="9">
    <source>
        <dbReference type="EMBL" id="PAA53277.1"/>
    </source>
</evidence>
<keyword evidence="6" id="KW-0508">mRNA splicing</keyword>
<reference evidence="9 10" key="1">
    <citation type="submission" date="2017-06" db="EMBL/GenBank/DDBJ databases">
        <title>A platform for efficient transgenesis in Macrostomum lignano, a flatworm model organism for stem cell research.</title>
        <authorList>
            <person name="Berezikov E."/>
        </authorList>
    </citation>
    <scope>NUCLEOTIDE SEQUENCE [LARGE SCALE GENOMIC DNA]</scope>
    <source>
        <strain evidence="9">DV1</strain>
        <tissue evidence="9">Whole organism</tissue>
    </source>
</reference>
<gene>
    <name evidence="9" type="ORF">BOX15_Mlig015190g6</name>
</gene>
<evidence type="ECO:0000256" key="6">
    <source>
        <dbReference type="ARBA" id="ARBA00023187"/>
    </source>
</evidence>
<dbReference type="InterPro" id="IPR008409">
    <property type="entry name" value="SPF27"/>
</dbReference>
<evidence type="ECO:0000256" key="4">
    <source>
        <dbReference type="ARBA" id="ARBA00022664"/>
    </source>
</evidence>
<dbReference type="STRING" id="282301.A0A267DXD1"/>
<dbReference type="GO" id="GO:0071013">
    <property type="term" value="C:catalytic step 2 spliceosome"/>
    <property type="evidence" value="ECO:0007669"/>
    <property type="project" value="TreeGrafter"/>
</dbReference>
<keyword evidence="5" id="KW-0747">Spliceosome</keyword>
<dbReference type="Proteomes" id="UP000215902">
    <property type="component" value="Unassembled WGS sequence"/>
</dbReference>
<comment type="similarity">
    <text evidence="2">Belongs to the SPF27 family.</text>
</comment>
<evidence type="ECO:0000256" key="3">
    <source>
        <dbReference type="ARBA" id="ARBA00014158"/>
    </source>
</evidence>
<proteinExistence type="inferred from homology"/>
<sequence length="273" mass="30932">NLGMSALEQQAALVNALPYVDRGFDEAGVREAALGMVEEEMRRYRPTKNYLEHLPPLNLHQFETDILRAEFERLSSRQPPEHMSMKRYELPAPPTGRLTDVQSWRDSVDNSRAQLEHQSVRIENLQLLLAHGSDAWRCHNDTLVRMVAETERRLQATRKAVKEVNLQRKTEQVQAGERLHTLEDTWVHLVMKNYELEREIADLETAVSKAEAERPLPQTEKSTEPEAARVETAEATEAAEASDDNDELPPTPPARQSPVPTPPPPASEEPADD</sequence>
<evidence type="ECO:0000256" key="2">
    <source>
        <dbReference type="ARBA" id="ARBA00010788"/>
    </source>
</evidence>
<dbReference type="GO" id="GO:0071011">
    <property type="term" value="C:precatalytic spliceosome"/>
    <property type="evidence" value="ECO:0007669"/>
    <property type="project" value="TreeGrafter"/>
</dbReference>
<feature type="region of interest" description="Disordered" evidence="8">
    <location>
        <begin position="207"/>
        <end position="273"/>
    </location>
</feature>
<dbReference type="EMBL" id="NIVC01003107">
    <property type="protein sequence ID" value="PAA53277.1"/>
    <property type="molecule type" value="Genomic_DNA"/>
</dbReference>
<protein>
    <recommendedName>
        <fullName evidence="3">Pre-mRNA-splicing factor SPF27</fullName>
    </recommendedName>
</protein>
<feature type="compositionally biased region" description="Basic and acidic residues" evidence="8">
    <location>
        <begin position="221"/>
        <end position="232"/>
    </location>
</feature>
<name>A0A267DXD1_9PLAT</name>
<organism evidence="9 10">
    <name type="scientific">Macrostomum lignano</name>
    <dbReference type="NCBI Taxonomy" id="282301"/>
    <lineage>
        <taxon>Eukaryota</taxon>
        <taxon>Metazoa</taxon>
        <taxon>Spiralia</taxon>
        <taxon>Lophotrochozoa</taxon>
        <taxon>Platyhelminthes</taxon>
        <taxon>Rhabditophora</taxon>
        <taxon>Macrostomorpha</taxon>
        <taxon>Macrostomida</taxon>
        <taxon>Macrostomidae</taxon>
        <taxon>Macrostomum</taxon>
    </lineage>
</organism>
<dbReference type="PANTHER" id="PTHR13296">
    <property type="entry name" value="BCAS2 PROTEIN"/>
    <property type="match status" value="1"/>
</dbReference>
<dbReference type="PANTHER" id="PTHR13296:SF0">
    <property type="entry name" value="PRE-MRNA-SPLICING FACTOR SPF27"/>
    <property type="match status" value="1"/>
</dbReference>
<dbReference type="Pfam" id="PF05700">
    <property type="entry name" value="BCAS2"/>
    <property type="match status" value="1"/>
</dbReference>
<keyword evidence="4" id="KW-0507">mRNA processing</keyword>
<evidence type="ECO:0000313" key="10">
    <source>
        <dbReference type="Proteomes" id="UP000215902"/>
    </source>
</evidence>
<dbReference type="GO" id="GO:0000974">
    <property type="term" value="C:Prp19 complex"/>
    <property type="evidence" value="ECO:0007669"/>
    <property type="project" value="TreeGrafter"/>
</dbReference>
<comment type="subcellular location">
    <subcellularLocation>
        <location evidence="1">Nucleus</location>
    </subcellularLocation>
</comment>
<evidence type="ECO:0000256" key="1">
    <source>
        <dbReference type="ARBA" id="ARBA00004123"/>
    </source>
</evidence>
<evidence type="ECO:0000256" key="7">
    <source>
        <dbReference type="ARBA" id="ARBA00023242"/>
    </source>
</evidence>
<accession>A0A267DXD1</accession>
<feature type="compositionally biased region" description="Pro residues" evidence="8">
    <location>
        <begin position="249"/>
        <end position="267"/>
    </location>
</feature>